<reference evidence="1 2" key="1">
    <citation type="submission" date="2015-01" db="EMBL/GenBank/DDBJ databases">
        <title>Evolution of Trichinella species and genotypes.</title>
        <authorList>
            <person name="Korhonen P.K."/>
            <person name="Edoardo P."/>
            <person name="Giuseppe L.R."/>
            <person name="Gasser R.B."/>
        </authorList>
    </citation>
    <scope>NUCLEOTIDE SEQUENCE [LARGE SCALE GENOMIC DNA]</scope>
    <source>
        <strain evidence="1">ISS13</strain>
    </source>
</reference>
<dbReference type="EMBL" id="JYDR01000915">
    <property type="protein sequence ID" value="KRY63753.1"/>
    <property type="molecule type" value="Genomic_DNA"/>
</dbReference>
<comment type="caution">
    <text evidence="1">The sequence shown here is derived from an EMBL/GenBank/DDBJ whole genome shotgun (WGS) entry which is preliminary data.</text>
</comment>
<evidence type="ECO:0000313" key="1">
    <source>
        <dbReference type="EMBL" id="KRY63753.1"/>
    </source>
</evidence>
<gene>
    <name evidence="1" type="ORF">T4A_8302</name>
</gene>
<protein>
    <submittedName>
        <fullName evidence="1">Uncharacterized protein</fullName>
    </submittedName>
</protein>
<sequence length="68" mass="7632">MKYAHYLGDCGISPEKRDRSILWKVTDQNNNRIVESTLTFPNSALLVSENGTGYLKFLESCGEKAAHL</sequence>
<proteinExistence type="predicted"/>
<dbReference type="Proteomes" id="UP000054632">
    <property type="component" value="Unassembled WGS sequence"/>
</dbReference>
<organism evidence="1 2">
    <name type="scientific">Trichinella pseudospiralis</name>
    <name type="common">Parasitic roundworm</name>
    <dbReference type="NCBI Taxonomy" id="6337"/>
    <lineage>
        <taxon>Eukaryota</taxon>
        <taxon>Metazoa</taxon>
        <taxon>Ecdysozoa</taxon>
        <taxon>Nematoda</taxon>
        <taxon>Enoplea</taxon>
        <taxon>Dorylaimia</taxon>
        <taxon>Trichinellida</taxon>
        <taxon>Trichinellidae</taxon>
        <taxon>Trichinella</taxon>
    </lineage>
</organism>
<name>A0A0V1DQ77_TRIPS</name>
<evidence type="ECO:0000313" key="2">
    <source>
        <dbReference type="Proteomes" id="UP000054632"/>
    </source>
</evidence>
<accession>A0A0V1DQ77</accession>
<dbReference type="AlphaFoldDB" id="A0A0V1DQ77"/>